<protein>
    <recommendedName>
        <fullName evidence="3">histidine kinase</fullName>
        <ecNumber evidence="3">2.7.13.3</ecNumber>
    </recommendedName>
</protein>
<dbReference type="InterPro" id="IPR003594">
    <property type="entry name" value="HATPase_dom"/>
</dbReference>
<dbReference type="PRINTS" id="PR00344">
    <property type="entry name" value="BCTRLSENSOR"/>
</dbReference>
<dbReference type="SMART" id="SM00387">
    <property type="entry name" value="HATPase_c"/>
    <property type="match status" value="1"/>
</dbReference>
<evidence type="ECO:0000256" key="6">
    <source>
        <dbReference type="ARBA" id="ARBA00023012"/>
    </source>
</evidence>
<evidence type="ECO:0000256" key="5">
    <source>
        <dbReference type="ARBA" id="ARBA00022777"/>
    </source>
</evidence>
<dbReference type="InterPro" id="IPR004358">
    <property type="entry name" value="Sig_transdc_His_kin-like_C"/>
</dbReference>
<dbReference type="SUPFAM" id="SSF55874">
    <property type="entry name" value="ATPase domain of HSP90 chaperone/DNA topoisomerase II/histidine kinase"/>
    <property type="match status" value="1"/>
</dbReference>
<dbReference type="InterPro" id="IPR036890">
    <property type="entry name" value="HATPase_C_sf"/>
</dbReference>
<organism evidence="8 9">
    <name type="scientific">Actinoplanes italicus</name>
    <dbReference type="NCBI Taxonomy" id="113567"/>
    <lineage>
        <taxon>Bacteria</taxon>
        <taxon>Bacillati</taxon>
        <taxon>Actinomycetota</taxon>
        <taxon>Actinomycetes</taxon>
        <taxon>Micromonosporales</taxon>
        <taxon>Micromonosporaceae</taxon>
        <taxon>Actinoplanes</taxon>
    </lineage>
</organism>
<dbReference type="AlphaFoldDB" id="A0A2T0JZK4"/>
<dbReference type="SUPFAM" id="SSF55781">
    <property type="entry name" value="GAF domain-like"/>
    <property type="match status" value="1"/>
</dbReference>
<dbReference type="Pfam" id="PF00512">
    <property type="entry name" value="HisKA"/>
    <property type="match status" value="1"/>
</dbReference>
<evidence type="ECO:0000256" key="2">
    <source>
        <dbReference type="ARBA" id="ARBA00004236"/>
    </source>
</evidence>
<keyword evidence="4" id="KW-0597">Phosphoprotein</keyword>
<proteinExistence type="predicted"/>
<evidence type="ECO:0000313" key="9">
    <source>
        <dbReference type="Proteomes" id="UP000239415"/>
    </source>
</evidence>
<feature type="domain" description="Histidine kinase" evidence="7">
    <location>
        <begin position="161"/>
        <end position="374"/>
    </location>
</feature>
<dbReference type="Pfam" id="PF02518">
    <property type="entry name" value="HATPase_c"/>
    <property type="match status" value="1"/>
</dbReference>
<evidence type="ECO:0000313" key="8">
    <source>
        <dbReference type="EMBL" id="PRX15897.1"/>
    </source>
</evidence>
<reference evidence="8 9" key="1">
    <citation type="submission" date="2018-03" db="EMBL/GenBank/DDBJ databases">
        <title>Genomic Encyclopedia of Archaeal and Bacterial Type Strains, Phase II (KMG-II): from individual species to whole genera.</title>
        <authorList>
            <person name="Goeker M."/>
        </authorList>
    </citation>
    <scope>NUCLEOTIDE SEQUENCE [LARGE SCALE GENOMIC DNA]</scope>
    <source>
        <strain evidence="8 9">DSM 43146</strain>
    </source>
</reference>
<dbReference type="RefSeq" id="WP_170154188.1">
    <property type="nucleotide sequence ID" value="NZ_BOMO01000022.1"/>
</dbReference>
<evidence type="ECO:0000259" key="7">
    <source>
        <dbReference type="PROSITE" id="PS50109"/>
    </source>
</evidence>
<keyword evidence="6" id="KW-0902">Two-component regulatory system</keyword>
<dbReference type="PANTHER" id="PTHR43547:SF2">
    <property type="entry name" value="HYBRID SIGNAL TRANSDUCTION HISTIDINE KINASE C"/>
    <property type="match status" value="1"/>
</dbReference>
<dbReference type="CDD" id="cd00082">
    <property type="entry name" value="HisKA"/>
    <property type="match status" value="1"/>
</dbReference>
<keyword evidence="5 8" id="KW-0808">Transferase</keyword>
<comment type="subcellular location">
    <subcellularLocation>
        <location evidence="2">Cell membrane</location>
    </subcellularLocation>
</comment>
<dbReference type="GO" id="GO:0005886">
    <property type="term" value="C:plasma membrane"/>
    <property type="evidence" value="ECO:0007669"/>
    <property type="project" value="UniProtKB-SubCell"/>
</dbReference>
<dbReference type="InterPro" id="IPR003661">
    <property type="entry name" value="HisK_dim/P_dom"/>
</dbReference>
<dbReference type="SUPFAM" id="SSF47384">
    <property type="entry name" value="Homodimeric domain of signal transducing histidine kinase"/>
    <property type="match status" value="1"/>
</dbReference>
<dbReference type="EC" id="2.7.13.3" evidence="3"/>
<evidence type="ECO:0000256" key="3">
    <source>
        <dbReference type="ARBA" id="ARBA00012438"/>
    </source>
</evidence>
<dbReference type="InterPro" id="IPR005467">
    <property type="entry name" value="His_kinase_dom"/>
</dbReference>
<gene>
    <name evidence="8" type="ORF">CLV67_122137</name>
</gene>
<dbReference type="PROSITE" id="PS50109">
    <property type="entry name" value="HIS_KIN"/>
    <property type="match status" value="1"/>
</dbReference>
<dbReference type="Gene3D" id="3.30.565.10">
    <property type="entry name" value="Histidine kinase-like ATPase, C-terminal domain"/>
    <property type="match status" value="1"/>
</dbReference>
<comment type="caution">
    <text evidence="8">The sequence shown here is derived from an EMBL/GenBank/DDBJ whole genome shotgun (WGS) entry which is preliminary data.</text>
</comment>
<dbReference type="CDD" id="cd00075">
    <property type="entry name" value="HATPase"/>
    <property type="match status" value="1"/>
</dbReference>
<dbReference type="InterPro" id="IPR036097">
    <property type="entry name" value="HisK_dim/P_sf"/>
</dbReference>
<comment type="catalytic activity">
    <reaction evidence="1">
        <text>ATP + protein L-histidine = ADP + protein N-phospho-L-histidine.</text>
        <dbReference type="EC" id="2.7.13.3"/>
    </reaction>
</comment>
<dbReference type="Gene3D" id="1.10.287.130">
    <property type="match status" value="1"/>
</dbReference>
<sequence length="388" mass="40537">MTVTTVPGPVGARRAAAGRYLAAMSDVPQLLDLVSRACRAPMALIVVAAVAEVIATHGIDNPAEIPATLWQHVMTGGRDTVIDDVTGVAHVRFAAAVPLHHEGQVVGALCVFDDVPRRDGEAIGCLLGAIAHRVDEETRLRHRAAHQPFPAAAGHDDVVLAVSHEIRTPLANIVGSVEILTDMPQAIAPGFERRIDAIRRNTDRLCRTVENLLHAASLQQDKLTGERRAIDLSVIVSRAAAAVGDPDDRLQVCVPASPVPVRADARLVQIAVEHLLSNALRFSDGDQPVAVTVSAGPSPAVTVRDGGPGVDQDELAMLGTPFMRGAHARDAQIPGLGLGLSVSRGIAESHGGALELASTPDEGFTACLTLPACDDCAASSTSPQRPQG</sequence>
<name>A0A2T0JZK4_9ACTN</name>
<dbReference type="SMART" id="SM00388">
    <property type="entry name" value="HisKA"/>
    <property type="match status" value="1"/>
</dbReference>
<accession>A0A2T0JZK4</accession>
<dbReference type="Proteomes" id="UP000239415">
    <property type="component" value="Unassembled WGS sequence"/>
</dbReference>
<keyword evidence="9" id="KW-1185">Reference proteome</keyword>
<dbReference type="GO" id="GO:0000155">
    <property type="term" value="F:phosphorelay sensor kinase activity"/>
    <property type="evidence" value="ECO:0007669"/>
    <property type="project" value="InterPro"/>
</dbReference>
<dbReference type="EMBL" id="PVMZ01000022">
    <property type="protein sequence ID" value="PRX15897.1"/>
    <property type="molecule type" value="Genomic_DNA"/>
</dbReference>
<evidence type="ECO:0000256" key="4">
    <source>
        <dbReference type="ARBA" id="ARBA00022553"/>
    </source>
</evidence>
<dbReference type="PANTHER" id="PTHR43547">
    <property type="entry name" value="TWO-COMPONENT HISTIDINE KINASE"/>
    <property type="match status" value="1"/>
</dbReference>
<evidence type="ECO:0000256" key="1">
    <source>
        <dbReference type="ARBA" id="ARBA00000085"/>
    </source>
</evidence>
<keyword evidence="5 8" id="KW-0418">Kinase</keyword>